<dbReference type="STRING" id="604354.TSIB_0284"/>
<name>C6A155_THESM</name>
<keyword evidence="1" id="KW-0560">Oxidoreductase</keyword>
<dbReference type="NCBIfam" id="NF040836">
    <property type="entry name" value="sulfhyd_HydD"/>
    <property type="match status" value="1"/>
</dbReference>
<accession>C6A155</accession>
<evidence type="ECO:0000313" key="4">
    <source>
        <dbReference type="Proteomes" id="UP000009079"/>
    </source>
</evidence>
<dbReference type="Gene3D" id="3.40.50.700">
    <property type="entry name" value="NADH:ubiquinone oxidoreductase-like, 20kDa subunit"/>
    <property type="match status" value="1"/>
</dbReference>
<dbReference type="InterPro" id="IPR006137">
    <property type="entry name" value="NADH_UbQ_OxRdtase-like_20kDa"/>
</dbReference>
<dbReference type="InterPro" id="IPR051349">
    <property type="entry name" value="Hydrogenase_assoc-protein"/>
</dbReference>
<evidence type="ECO:0000259" key="2">
    <source>
        <dbReference type="Pfam" id="PF01058"/>
    </source>
</evidence>
<dbReference type="PANTHER" id="PTHR42845:SF3">
    <property type="entry name" value="CYTOSOLIC NIFE-HYDROGENASE, DELTA SUBUNIT"/>
    <property type="match status" value="1"/>
</dbReference>
<keyword evidence="4" id="KW-1185">Reference proteome</keyword>
<dbReference type="InterPro" id="IPR053625">
    <property type="entry name" value="NADPH-dep_hydrogenase"/>
</dbReference>
<protein>
    <submittedName>
        <fullName evidence="3">NiFe hydrogenase I, subunit delta</fullName>
    </submittedName>
</protein>
<organism evidence="3 4">
    <name type="scientific">Thermococcus sibiricus (strain DSM 12597 / MM 739)</name>
    <dbReference type="NCBI Taxonomy" id="604354"/>
    <lineage>
        <taxon>Archaea</taxon>
        <taxon>Methanobacteriati</taxon>
        <taxon>Methanobacteriota</taxon>
        <taxon>Thermococci</taxon>
        <taxon>Thermococcales</taxon>
        <taxon>Thermococcaceae</taxon>
        <taxon>Thermococcus</taxon>
    </lineage>
</organism>
<dbReference type="eggNOG" id="arCOG02472">
    <property type="taxonomic scope" value="Archaea"/>
</dbReference>
<gene>
    <name evidence="3" type="ordered locus">TSIB_0284</name>
</gene>
<dbReference type="InterPro" id="IPR037024">
    <property type="entry name" value="NiFe_Hase_small_N_sf"/>
</dbReference>
<dbReference type="EMBL" id="CP001463">
    <property type="protein sequence ID" value="ACS89350.1"/>
    <property type="molecule type" value="Genomic_DNA"/>
</dbReference>
<sequence length="267" mass="30124">MTEVRRMSEKVKIGFYALTSCYGCQLQFAMMDEVLQLLDKANIECWFMLERGSDEDKEVDIAFIEGSVSTQEEVELVKKIREKAKIVIAVGSCAVHGGVQSWDKDKEFNELWKTVYGDAHVKFEPKMAEPVEKYIKVDYKLYGCPPEKKDFLYALGTLLIGSWPEDIDYPVCVECRLRGNPCLLIEKGEPCLGPLTVAGCDARCPAFNIACIGCRGAVKDVAWFDSLALELKKKGLKKEEILERMKIFNAHNPKLEGMVNKIFEEGG</sequence>
<feature type="domain" description="NADH:ubiquinone oxidoreductase-like 20kDa subunit" evidence="2">
    <location>
        <begin position="21"/>
        <end position="156"/>
    </location>
</feature>
<reference evidence="3 4" key="1">
    <citation type="journal article" date="2009" name="Appl. Environ. Microbiol.">
        <title>Metabolic versatility and indigenous origin of the archaeon Thermococcus sibiricus, isolated from a siberian oil reservoir, as revealed by genome analysis.</title>
        <authorList>
            <person name="Mardanov A.V."/>
            <person name="Ravin N.V."/>
            <person name="Svetlitchnyi V.A."/>
            <person name="Beletsky A.V."/>
            <person name="Miroshnichenko M.L."/>
            <person name="Bonch-Osmolovskaya E.A."/>
            <person name="Skryabin K.G."/>
        </authorList>
    </citation>
    <scope>NUCLEOTIDE SEQUENCE [LARGE SCALE GENOMIC DNA]</scope>
    <source>
        <strain evidence="4">DSM 12597 / MM 739</strain>
    </source>
</reference>
<dbReference type="PANTHER" id="PTHR42845">
    <property type="entry name" value="COENZYME F420-REDUCING HYDROGENASE, GAMMA SUBUNIT"/>
    <property type="match status" value="1"/>
</dbReference>
<dbReference type="SUPFAM" id="SSF56770">
    <property type="entry name" value="HydA/Nqo6-like"/>
    <property type="match status" value="1"/>
</dbReference>
<proteinExistence type="predicted"/>
<dbReference type="KEGG" id="tsi:TSIB_0284"/>
<dbReference type="GO" id="GO:0016491">
    <property type="term" value="F:oxidoreductase activity"/>
    <property type="evidence" value="ECO:0007669"/>
    <property type="project" value="UniProtKB-KW"/>
</dbReference>
<dbReference type="HOGENOM" id="CLU_053270_0_0_2"/>
<dbReference type="AlphaFoldDB" id="C6A155"/>
<evidence type="ECO:0000256" key="1">
    <source>
        <dbReference type="ARBA" id="ARBA00023002"/>
    </source>
</evidence>
<dbReference type="GO" id="GO:0051536">
    <property type="term" value="F:iron-sulfur cluster binding"/>
    <property type="evidence" value="ECO:0007669"/>
    <property type="project" value="InterPro"/>
</dbReference>
<dbReference type="Pfam" id="PF01058">
    <property type="entry name" value="Oxidored_q6"/>
    <property type="match status" value="1"/>
</dbReference>
<dbReference type="Proteomes" id="UP000009079">
    <property type="component" value="Chromosome"/>
</dbReference>
<evidence type="ECO:0000313" key="3">
    <source>
        <dbReference type="EMBL" id="ACS89350.1"/>
    </source>
</evidence>